<dbReference type="PROSITE" id="PS50931">
    <property type="entry name" value="HTH_LYSR"/>
    <property type="match status" value="1"/>
</dbReference>
<gene>
    <name evidence="6" type="primary">gltR</name>
    <name evidence="6" type="ORF">MAA8898_00700</name>
</gene>
<comment type="similarity">
    <text evidence="1">Belongs to the LysR transcriptional regulatory family.</text>
</comment>
<evidence type="ECO:0000256" key="1">
    <source>
        <dbReference type="ARBA" id="ARBA00009437"/>
    </source>
</evidence>
<reference evidence="6 7" key="1">
    <citation type="submission" date="2017-05" db="EMBL/GenBank/DDBJ databases">
        <authorList>
            <person name="Song R."/>
            <person name="Chenine A.L."/>
            <person name="Ruprecht R.M."/>
        </authorList>
    </citation>
    <scope>NUCLEOTIDE SEQUENCE [LARGE SCALE GENOMIC DNA]</scope>
    <source>
        <strain evidence="6 7">CECT 8898</strain>
    </source>
</reference>
<accession>A0A238JZ70</accession>
<evidence type="ECO:0000313" key="7">
    <source>
        <dbReference type="Proteomes" id="UP000207598"/>
    </source>
</evidence>
<dbReference type="Pfam" id="PF00126">
    <property type="entry name" value="HTH_1"/>
    <property type="match status" value="1"/>
</dbReference>
<evidence type="ECO:0000256" key="4">
    <source>
        <dbReference type="ARBA" id="ARBA00023163"/>
    </source>
</evidence>
<feature type="domain" description="HTH lysR-type" evidence="5">
    <location>
        <begin position="16"/>
        <end position="73"/>
    </location>
</feature>
<keyword evidence="3" id="KW-0238">DNA-binding</keyword>
<sequence length="320" mass="34771">MWQKRFAILQRDGAVDNWDDLRVFLAVARDESLSAAGRRLRMDAATVGRRVARLEESLGAPLFAKSPQGYALTEAGTRLVTFAEEAEQAASQAAEALQGRAEGLSGQIRIGAPDGCANFLLPQVCAAIAEGNPDLDVQIVALPRVVNLSRREADMAIAVSPPSAGRLVVQKITDYRLHLAASADYLAGHPPIRGPQDLRGHRIVGYIPDMIFDKELDYLAELGLDRVPLASNSVAVQFHWLRQGAGLGIVHDFALPAAPGLRRVLPEVISLSRSFYLVRHADDRRLERQTRFAEALVSGMRGELARLEALAQGDSRLSGT</sequence>
<dbReference type="Gene3D" id="3.40.190.290">
    <property type="match status" value="1"/>
</dbReference>
<proteinExistence type="inferred from homology"/>
<dbReference type="PANTHER" id="PTHR30537">
    <property type="entry name" value="HTH-TYPE TRANSCRIPTIONAL REGULATOR"/>
    <property type="match status" value="1"/>
</dbReference>
<dbReference type="Proteomes" id="UP000207598">
    <property type="component" value="Unassembled WGS sequence"/>
</dbReference>
<protein>
    <submittedName>
        <fullName evidence="6">HTH-type transcriptional regulator GltR</fullName>
    </submittedName>
</protein>
<dbReference type="InterPro" id="IPR000847">
    <property type="entry name" value="LysR_HTH_N"/>
</dbReference>
<dbReference type="GO" id="GO:0003700">
    <property type="term" value="F:DNA-binding transcription factor activity"/>
    <property type="evidence" value="ECO:0007669"/>
    <property type="project" value="InterPro"/>
</dbReference>
<dbReference type="OrthoDB" id="9787460at2"/>
<keyword evidence="4" id="KW-0804">Transcription</keyword>
<dbReference type="EMBL" id="FXYF01000002">
    <property type="protein sequence ID" value="SMX35948.1"/>
    <property type="molecule type" value="Genomic_DNA"/>
</dbReference>
<dbReference type="InterPro" id="IPR058163">
    <property type="entry name" value="LysR-type_TF_proteobact-type"/>
</dbReference>
<dbReference type="PANTHER" id="PTHR30537:SF3">
    <property type="entry name" value="TRANSCRIPTIONAL REGULATORY PROTEIN"/>
    <property type="match status" value="1"/>
</dbReference>
<dbReference type="GO" id="GO:0006351">
    <property type="term" value="P:DNA-templated transcription"/>
    <property type="evidence" value="ECO:0007669"/>
    <property type="project" value="TreeGrafter"/>
</dbReference>
<dbReference type="InterPro" id="IPR036390">
    <property type="entry name" value="WH_DNA-bd_sf"/>
</dbReference>
<evidence type="ECO:0000313" key="6">
    <source>
        <dbReference type="EMBL" id="SMX35948.1"/>
    </source>
</evidence>
<dbReference type="InterPro" id="IPR005119">
    <property type="entry name" value="LysR_subst-bd"/>
</dbReference>
<evidence type="ECO:0000259" key="5">
    <source>
        <dbReference type="PROSITE" id="PS50931"/>
    </source>
</evidence>
<dbReference type="AlphaFoldDB" id="A0A238JZ70"/>
<dbReference type="SUPFAM" id="SSF53850">
    <property type="entry name" value="Periplasmic binding protein-like II"/>
    <property type="match status" value="1"/>
</dbReference>
<name>A0A238JZ70_9RHOB</name>
<evidence type="ECO:0000256" key="2">
    <source>
        <dbReference type="ARBA" id="ARBA00023015"/>
    </source>
</evidence>
<organism evidence="6 7">
    <name type="scientific">Maliponia aquimaris</name>
    <dbReference type="NCBI Taxonomy" id="1673631"/>
    <lineage>
        <taxon>Bacteria</taxon>
        <taxon>Pseudomonadati</taxon>
        <taxon>Pseudomonadota</taxon>
        <taxon>Alphaproteobacteria</taxon>
        <taxon>Rhodobacterales</taxon>
        <taxon>Paracoccaceae</taxon>
        <taxon>Maliponia</taxon>
    </lineage>
</organism>
<keyword evidence="7" id="KW-1185">Reference proteome</keyword>
<evidence type="ECO:0000256" key="3">
    <source>
        <dbReference type="ARBA" id="ARBA00023125"/>
    </source>
</evidence>
<dbReference type="InterPro" id="IPR036388">
    <property type="entry name" value="WH-like_DNA-bd_sf"/>
</dbReference>
<dbReference type="Gene3D" id="1.10.10.10">
    <property type="entry name" value="Winged helix-like DNA-binding domain superfamily/Winged helix DNA-binding domain"/>
    <property type="match status" value="1"/>
</dbReference>
<keyword evidence="2" id="KW-0805">Transcription regulation</keyword>
<dbReference type="SUPFAM" id="SSF46785">
    <property type="entry name" value="Winged helix' DNA-binding domain"/>
    <property type="match status" value="1"/>
</dbReference>
<dbReference type="GO" id="GO:0043565">
    <property type="term" value="F:sequence-specific DNA binding"/>
    <property type="evidence" value="ECO:0007669"/>
    <property type="project" value="TreeGrafter"/>
</dbReference>
<dbReference type="Pfam" id="PF03466">
    <property type="entry name" value="LysR_substrate"/>
    <property type="match status" value="1"/>
</dbReference>